<dbReference type="InterPro" id="IPR051532">
    <property type="entry name" value="Ester_Hydrolysis_Enzymes"/>
</dbReference>
<dbReference type="Gene3D" id="3.40.50.1110">
    <property type="entry name" value="SGNH hydrolase"/>
    <property type="match status" value="1"/>
</dbReference>
<dbReference type="Pfam" id="PF13472">
    <property type="entry name" value="Lipase_GDSL_2"/>
    <property type="match status" value="1"/>
</dbReference>
<sequence length="217" mass="24433">MKLSQNDTLLFIGDSITDCGRVRPVGEGGFGQLGSGYVAQVDALLSAVYPQLNIRVLNTGISGNTVRHLKERWESDVLDLKPDWLSIMIGTNDVWRQFDRPQNPDQHVYLDEYEATLRELVQATRPRLKGLVLMTPYYLDPNVNDPMRATMDVYGAVVKKVAEEFDAIFVDTQAAFDALSEHVYLSSLATNWDRVHPGSRGHMTLAREFLKAVGFSW</sequence>
<keyword evidence="3" id="KW-1185">Reference proteome</keyword>
<dbReference type="PANTHER" id="PTHR30383:SF5">
    <property type="entry name" value="SGNH HYDROLASE-TYPE ESTERASE DOMAIN-CONTAINING PROTEIN"/>
    <property type="match status" value="1"/>
</dbReference>
<dbReference type="Proteomes" id="UP000187172">
    <property type="component" value="Unassembled WGS sequence"/>
</dbReference>
<proteinExistence type="predicted"/>
<reference evidence="2 3" key="1">
    <citation type="submission" date="2016-11" db="EMBL/GenBank/DDBJ databases">
        <title>Paenibacillus species isolates.</title>
        <authorList>
            <person name="Beno S.M."/>
        </authorList>
    </citation>
    <scope>NUCLEOTIDE SEQUENCE [LARGE SCALE GENOMIC DNA]</scope>
    <source>
        <strain evidence="2 3">FSL R5-0378</strain>
    </source>
</reference>
<dbReference type="SUPFAM" id="SSF52266">
    <property type="entry name" value="SGNH hydrolase"/>
    <property type="match status" value="1"/>
</dbReference>
<name>A0A1R1F3H5_9BACL</name>
<evidence type="ECO:0000313" key="3">
    <source>
        <dbReference type="Proteomes" id="UP000187172"/>
    </source>
</evidence>
<dbReference type="CDD" id="cd01834">
    <property type="entry name" value="SGNH_hydrolase_like_2"/>
    <property type="match status" value="1"/>
</dbReference>
<protein>
    <submittedName>
        <fullName evidence="2">GDSL family lipase</fullName>
    </submittedName>
</protein>
<accession>A0A1R1F3H5</accession>
<dbReference type="InterPro" id="IPR036514">
    <property type="entry name" value="SGNH_hydro_sf"/>
</dbReference>
<dbReference type="STRING" id="297318.BK138_08615"/>
<comment type="caution">
    <text evidence="2">The sequence shown here is derived from an EMBL/GenBank/DDBJ whole genome shotgun (WGS) entry which is preliminary data.</text>
</comment>
<dbReference type="GO" id="GO:0004622">
    <property type="term" value="F:phosphatidylcholine lysophospholipase activity"/>
    <property type="evidence" value="ECO:0007669"/>
    <property type="project" value="TreeGrafter"/>
</dbReference>
<dbReference type="PANTHER" id="PTHR30383">
    <property type="entry name" value="THIOESTERASE 1/PROTEASE 1/LYSOPHOSPHOLIPASE L1"/>
    <property type="match status" value="1"/>
</dbReference>
<dbReference type="AlphaFoldDB" id="A0A1R1F3H5"/>
<dbReference type="RefSeq" id="WP_076168351.1">
    <property type="nucleotide sequence ID" value="NZ_MRTP01000001.1"/>
</dbReference>
<gene>
    <name evidence="2" type="ORF">BK138_08615</name>
</gene>
<dbReference type="EMBL" id="MRTP01000001">
    <property type="protein sequence ID" value="OMF58562.1"/>
    <property type="molecule type" value="Genomic_DNA"/>
</dbReference>
<dbReference type="InterPro" id="IPR013830">
    <property type="entry name" value="SGNH_hydro"/>
</dbReference>
<evidence type="ECO:0000259" key="1">
    <source>
        <dbReference type="Pfam" id="PF13472"/>
    </source>
</evidence>
<feature type="domain" description="SGNH hydrolase-type esterase" evidence="1">
    <location>
        <begin position="11"/>
        <end position="202"/>
    </location>
</feature>
<organism evidence="2 3">
    <name type="scientific">Paenibacillus rhizosphaerae</name>
    <dbReference type="NCBI Taxonomy" id="297318"/>
    <lineage>
        <taxon>Bacteria</taxon>
        <taxon>Bacillati</taxon>
        <taxon>Bacillota</taxon>
        <taxon>Bacilli</taxon>
        <taxon>Bacillales</taxon>
        <taxon>Paenibacillaceae</taxon>
        <taxon>Paenibacillus</taxon>
    </lineage>
</organism>
<evidence type="ECO:0000313" key="2">
    <source>
        <dbReference type="EMBL" id="OMF58562.1"/>
    </source>
</evidence>